<feature type="transmembrane region" description="Helical" evidence="10">
    <location>
        <begin position="798"/>
        <end position="816"/>
    </location>
</feature>
<evidence type="ECO:0000256" key="9">
    <source>
        <dbReference type="SAM" id="MobiDB-lite"/>
    </source>
</evidence>
<name>A0A367Y9R3_9ASCO</name>
<evidence type="ECO:0000313" key="11">
    <source>
        <dbReference type="EMBL" id="RCK59471.1"/>
    </source>
</evidence>
<keyword evidence="7 10" id="KW-1133">Transmembrane helix</keyword>
<dbReference type="InterPro" id="IPR004813">
    <property type="entry name" value="OPT"/>
</dbReference>
<feature type="transmembrane region" description="Helical" evidence="10">
    <location>
        <begin position="550"/>
        <end position="572"/>
    </location>
</feature>
<feature type="transmembrane region" description="Helical" evidence="10">
    <location>
        <begin position="403"/>
        <end position="422"/>
    </location>
</feature>
<keyword evidence="13" id="KW-1185">Reference proteome</keyword>
<dbReference type="PANTHER" id="PTHR22601">
    <property type="entry name" value="ISP4 LIKE PROTEIN"/>
    <property type="match status" value="1"/>
</dbReference>
<proteinExistence type="inferred from homology"/>
<dbReference type="EMBL" id="QLNQ01000025">
    <property type="protein sequence ID" value="RCK62616.1"/>
    <property type="molecule type" value="Genomic_DNA"/>
</dbReference>
<dbReference type="NCBIfam" id="TIGR00728">
    <property type="entry name" value="OPT_sfam"/>
    <property type="match status" value="1"/>
</dbReference>
<feature type="transmembrane region" description="Helical" evidence="10">
    <location>
        <begin position="879"/>
        <end position="898"/>
    </location>
</feature>
<dbReference type="GO" id="GO:0016020">
    <property type="term" value="C:membrane"/>
    <property type="evidence" value="ECO:0007669"/>
    <property type="project" value="UniProtKB-SubCell"/>
</dbReference>
<feature type="transmembrane region" description="Helical" evidence="10">
    <location>
        <begin position="837"/>
        <end position="859"/>
    </location>
</feature>
<protein>
    <submittedName>
        <fullName evidence="12">Oligopeptide transporter 2</fullName>
    </submittedName>
</protein>
<sequence length="942" mass="106490">MIELPKIPGNPAGPVTSGGGIASVASHLQLEDHEVDLHAIQSQAMSIGDVGRTLTEAQKWIVLKRLHFDALVTLDDLPPQATFIFDKIENMSTGEAVEILKKTLKDHKNDVNIVEDVFELWEELVALDEATKKESSLGEESEDSDKKEPHTVSVKEKLSTFIHNADSKVKQLGDIEKKDESGGTGVRGDDYAIVDWDLQVRLEAALIAYWSPYPEVRAVTFPYDDPTIPVETLRVYIIGIIWTGIGAVINQFFAERQPSISLSVSVVQVFLYPSGLLCEWILPKWSFKIWKWTIDLNPGPYTYKEQMLATIFCGVTGGSTSYAAWNILMQKSPVFYDNQWVDWGYEILLILSTNFLGVGLAGIMRKFAVYPVKAIWPTILPSLALNKTLLTPAKKEKINGWKISSYMFFFVTFWASFLYFWVPDYLFEALSYFNWMTWIAPSNMNLAVVTGSIGGLGLNPITTFDWNYLSALLQPLQWPFYATACNFIGAFIGFFAILGIWYSNYKWTGYLPINDNGLYSNTGESYSVTAIVNDQSLFDQQKYDEVGPPFYTAGNLLVYGSFFALYPFHIVYEFGMHYHDMWDACTSFWRVLKNWKRSTYDGYDDPHSTMMRAYPEVPEWAYLIIVVISLVLAILCVKLYPAQTPVWGIFFALGINFVFLIPLTTIYARTGFSFGLNVLVELIVGYAIPGNGLALAFIKALGYNIDGQAQNFVNDLKQGHYAKLPPRAVYRVQLLSIFVASFIQLGILNFQLDGGIKDYCDPKNAQRFTCPNGRTFYSASVLWGVIGPKKVFGGLYPILQWCFLIGFLLAFPCIAIKRWGPRKMFKYFEPSIIIGGLLNYAPYNLSYLIPGLYVAYAFMHYIKRNYEAWWQKYNYVLSTGLNAGIAFSSIIIFFSVMYHPKDLTWWGNSVSYEGIDAAMTGWLNATVDAPDGYFGPRAGNYP</sequence>
<dbReference type="EMBL" id="QLNQ01000027">
    <property type="protein sequence ID" value="RCK59471.1"/>
    <property type="molecule type" value="Genomic_DNA"/>
</dbReference>
<keyword evidence="4 10" id="KW-0812">Transmembrane</keyword>
<organism evidence="12 13">
    <name type="scientific">Candida viswanathii</name>
    <dbReference type="NCBI Taxonomy" id="5486"/>
    <lineage>
        <taxon>Eukaryota</taxon>
        <taxon>Fungi</taxon>
        <taxon>Dikarya</taxon>
        <taxon>Ascomycota</taxon>
        <taxon>Saccharomycotina</taxon>
        <taxon>Pichiomycetes</taxon>
        <taxon>Debaryomycetaceae</taxon>
        <taxon>Candida/Lodderomyces clade</taxon>
        <taxon>Candida</taxon>
    </lineage>
</organism>
<comment type="caution">
    <text evidence="12">The sequence shown here is derived from an EMBL/GenBank/DDBJ whole genome shotgun (WGS) entry which is preliminary data.</text>
</comment>
<feature type="region of interest" description="Disordered" evidence="9">
    <location>
        <begin position="132"/>
        <end position="151"/>
    </location>
</feature>
<gene>
    <name evidence="12" type="primary">OPT2_15</name>
    <name evidence="11" type="synonym">OPT2_8</name>
    <name evidence="11" type="ORF">Cantr_07867</name>
    <name evidence="12" type="ORF">Cantr_09047</name>
</gene>
<evidence type="ECO:0000256" key="7">
    <source>
        <dbReference type="ARBA" id="ARBA00022989"/>
    </source>
</evidence>
<evidence type="ECO:0000256" key="5">
    <source>
        <dbReference type="ARBA" id="ARBA00022856"/>
    </source>
</evidence>
<feature type="transmembrane region" description="Helical" evidence="10">
    <location>
        <begin position="728"/>
        <end position="747"/>
    </location>
</feature>
<feature type="transmembrane region" description="Helical" evidence="10">
    <location>
        <begin position="345"/>
        <end position="363"/>
    </location>
</feature>
<keyword evidence="3" id="KW-0813">Transport</keyword>
<evidence type="ECO:0000256" key="6">
    <source>
        <dbReference type="ARBA" id="ARBA00022927"/>
    </source>
</evidence>
<dbReference type="Proteomes" id="UP000253472">
    <property type="component" value="Unassembled WGS sequence"/>
</dbReference>
<evidence type="ECO:0000313" key="12">
    <source>
        <dbReference type="EMBL" id="RCK62616.1"/>
    </source>
</evidence>
<feature type="transmembrane region" description="Helical" evidence="10">
    <location>
        <begin position="620"/>
        <end position="640"/>
    </location>
</feature>
<evidence type="ECO:0000313" key="13">
    <source>
        <dbReference type="Proteomes" id="UP000253472"/>
    </source>
</evidence>
<dbReference type="Pfam" id="PF03169">
    <property type="entry name" value="OPT"/>
    <property type="match status" value="1"/>
</dbReference>
<evidence type="ECO:0000256" key="1">
    <source>
        <dbReference type="ARBA" id="ARBA00004141"/>
    </source>
</evidence>
<evidence type="ECO:0000256" key="3">
    <source>
        <dbReference type="ARBA" id="ARBA00022448"/>
    </source>
</evidence>
<reference evidence="12 13" key="1">
    <citation type="submission" date="2018-06" db="EMBL/GenBank/DDBJ databases">
        <title>Whole genome sequencing of Candida tropicalis (genome annotated by CSBL at Korea University).</title>
        <authorList>
            <person name="Ahn J."/>
        </authorList>
    </citation>
    <scope>NUCLEOTIDE SEQUENCE [LARGE SCALE GENOMIC DNA]</scope>
    <source>
        <strain evidence="12 13">ATCC 20962</strain>
    </source>
</reference>
<dbReference type="OrthoDB" id="9986677at2759"/>
<comment type="subcellular location">
    <subcellularLocation>
        <location evidence="1">Membrane</location>
        <topology evidence="1">Multi-pass membrane protein</topology>
    </subcellularLocation>
</comment>
<dbReference type="AlphaFoldDB" id="A0A367Y9R3"/>
<evidence type="ECO:0000256" key="8">
    <source>
        <dbReference type="ARBA" id="ARBA00023136"/>
    </source>
</evidence>
<feature type="transmembrane region" description="Helical" evidence="10">
    <location>
        <begin position="674"/>
        <end position="698"/>
    </location>
</feature>
<dbReference type="InterPro" id="IPR004648">
    <property type="entry name" value="Oligpept_transpt"/>
</dbReference>
<feature type="transmembrane region" description="Helical" evidence="10">
    <location>
        <begin position="235"/>
        <end position="254"/>
    </location>
</feature>
<feature type="transmembrane region" description="Helical" evidence="10">
    <location>
        <begin position="260"/>
        <end position="282"/>
    </location>
</feature>
<keyword evidence="8 10" id="KW-0472">Membrane</keyword>
<feature type="transmembrane region" description="Helical" evidence="10">
    <location>
        <begin position="478"/>
        <end position="502"/>
    </location>
</feature>
<evidence type="ECO:0000256" key="10">
    <source>
        <dbReference type="SAM" id="Phobius"/>
    </source>
</evidence>
<feature type="transmembrane region" description="Helical" evidence="10">
    <location>
        <begin position="647"/>
        <end position="668"/>
    </location>
</feature>
<accession>A0A367Y9R3</accession>
<evidence type="ECO:0000256" key="4">
    <source>
        <dbReference type="ARBA" id="ARBA00022692"/>
    </source>
</evidence>
<feature type="transmembrane region" description="Helical" evidence="10">
    <location>
        <begin position="307"/>
        <end position="325"/>
    </location>
</feature>
<comment type="similarity">
    <text evidence="2">Belongs to the oligopeptide OPT transporter family.</text>
</comment>
<dbReference type="GO" id="GO:0035673">
    <property type="term" value="F:oligopeptide transmembrane transporter activity"/>
    <property type="evidence" value="ECO:0007669"/>
    <property type="project" value="InterPro"/>
</dbReference>
<evidence type="ECO:0000256" key="2">
    <source>
        <dbReference type="ARBA" id="ARBA00008807"/>
    </source>
</evidence>
<dbReference type="GO" id="GO:0015031">
    <property type="term" value="P:protein transport"/>
    <property type="evidence" value="ECO:0007669"/>
    <property type="project" value="UniProtKB-KW"/>
</dbReference>
<dbReference type="NCBIfam" id="TIGR00727">
    <property type="entry name" value="ISP4_OPT"/>
    <property type="match status" value="1"/>
</dbReference>
<keyword evidence="5" id="KW-0571">Peptide transport</keyword>
<keyword evidence="6" id="KW-0653">Protein transport</keyword>